<reference evidence="2 3" key="1">
    <citation type="submission" date="2022-09" db="EMBL/GenBank/DDBJ databases">
        <title>Enrichment on poylsaccharides allowed isolation of novel metabolic and taxonomic groups of Haloarchaea.</title>
        <authorList>
            <person name="Sorokin D.Y."/>
            <person name="Elcheninov A.G."/>
            <person name="Khizhniak T.V."/>
            <person name="Kolganova T.V."/>
            <person name="Kublanov I.V."/>
        </authorList>
    </citation>
    <scope>NUCLEOTIDE SEQUENCE [LARGE SCALE GENOMIC DNA]</scope>
    <source>
        <strain evidence="2 3">AArc-curdl1</strain>
    </source>
</reference>
<accession>A0AAP3E9F4</accession>
<dbReference type="Pfam" id="PF14258">
    <property type="entry name" value="DUF4350"/>
    <property type="match status" value="1"/>
</dbReference>
<dbReference type="AlphaFoldDB" id="A0AAP3E9F4"/>
<evidence type="ECO:0000259" key="1">
    <source>
        <dbReference type="Pfam" id="PF14258"/>
    </source>
</evidence>
<organism evidence="2 3">
    <name type="scientific">Natronosalvus hydrolyticus</name>
    <dbReference type="NCBI Taxonomy" id="2979988"/>
    <lineage>
        <taxon>Archaea</taxon>
        <taxon>Methanobacteriati</taxon>
        <taxon>Methanobacteriota</taxon>
        <taxon>Stenosarchaea group</taxon>
        <taxon>Halobacteria</taxon>
        <taxon>Halobacteriales</taxon>
        <taxon>Natrialbaceae</taxon>
        <taxon>Natronosalvus</taxon>
    </lineage>
</organism>
<evidence type="ECO:0000313" key="2">
    <source>
        <dbReference type="EMBL" id="MCU4754059.1"/>
    </source>
</evidence>
<feature type="domain" description="DUF4350" evidence="1">
    <location>
        <begin position="44"/>
        <end position="251"/>
    </location>
</feature>
<evidence type="ECO:0000313" key="3">
    <source>
        <dbReference type="Proteomes" id="UP001321047"/>
    </source>
</evidence>
<dbReference type="InterPro" id="IPR025646">
    <property type="entry name" value="DUF4350"/>
</dbReference>
<protein>
    <submittedName>
        <fullName evidence="2">DUF4350 domain-containing protein</fullName>
    </submittedName>
</protein>
<keyword evidence="3" id="KW-1185">Reference proteome</keyword>
<name>A0AAP3E9F4_9EURY</name>
<dbReference type="Proteomes" id="UP001321047">
    <property type="component" value="Unassembled WGS sequence"/>
</dbReference>
<sequence length="370" mass="40183">MNPRTLFLERGRTHWPRVLLVSLAGVLVLALGIYASTSATAFAPYNPTWDGTSEFRGQLEDDPTTETQIVTDTAEYDTGDPSSTVAFVIAPDDSYDERDVDRIEAFLERGGTLVVLENFGASGDALLAGLEAEARLDGRLLYDERQNHRGATMPVATNVSDHPSTEAVGGLTLNYASVVEPGDATVLISTSEYAYLGDETTTLEDVETLESYPVATVEDRGSGQLVVISDPSLVINAMIDEPDNAGFVTGLVGDNERVLIDASKTDDVPPIIAVLLTLRGSPLAQVLLGLGAVGTLVALRHRDQAQWASIARALHRNRSPSLEDDHSIPRLTAEERVAYLRRRYPEWDEQRVQRVAKASHLDRSDGESNP</sequence>
<dbReference type="RefSeq" id="WP_342810364.1">
    <property type="nucleotide sequence ID" value="NZ_JAOPJZ010000028.1"/>
</dbReference>
<dbReference type="EMBL" id="JAOPJZ010000028">
    <property type="protein sequence ID" value="MCU4754059.1"/>
    <property type="molecule type" value="Genomic_DNA"/>
</dbReference>
<gene>
    <name evidence="2" type="ORF">OB919_19095</name>
</gene>
<comment type="caution">
    <text evidence="2">The sequence shown here is derived from an EMBL/GenBank/DDBJ whole genome shotgun (WGS) entry which is preliminary data.</text>
</comment>
<proteinExistence type="predicted"/>